<dbReference type="KEGG" id="pseg:D3H65_00180"/>
<dbReference type="AlphaFoldDB" id="A0A3B7MDS5"/>
<name>A0A3B7MDS5_9BACT</name>
<protein>
    <submittedName>
        <fullName evidence="2">Nucleotidyltransferase family protein</fullName>
    </submittedName>
</protein>
<sequence length="197" mass="21402">MTTAVLLLAAGASSRMGQPKMFLTYQGKTLLQHTVEVAAGISHPVFVVAGEQYQAMETALAGFPVQLIHHEQWQQGIGSSIAAGIHGILRAGYTPDAVIITVCDQPFLHTELLQEMIMVQALSGKGMVACAYSDTLGTPVLFRKQYQAALQKLNGQQGAKRLLQQFPDDVATVLFSQGSIDIDTPEDYERLANLKMR</sequence>
<feature type="domain" description="MobA-like NTP transferase" evidence="1">
    <location>
        <begin position="6"/>
        <end position="166"/>
    </location>
</feature>
<dbReference type="Gene3D" id="3.90.550.10">
    <property type="entry name" value="Spore Coat Polysaccharide Biosynthesis Protein SpsA, Chain A"/>
    <property type="match status" value="1"/>
</dbReference>
<proteinExistence type="predicted"/>
<dbReference type="CDD" id="cd04182">
    <property type="entry name" value="GT_2_like_f"/>
    <property type="match status" value="1"/>
</dbReference>
<evidence type="ECO:0000259" key="1">
    <source>
        <dbReference type="Pfam" id="PF12804"/>
    </source>
</evidence>
<organism evidence="2 3">
    <name type="scientific">Paraflavitalea soli</name>
    <dbReference type="NCBI Taxonomy" id="2315862"/>
    <lineage>
        <taxon>Bacteria</taxon>
        <taxon>Pseudomonadati</taxon>
        <taxon>Bacteroidota</taxon>
        <taxon>Chitinophagia</taxon>
        <taxon>Chitinophagales</taxon>
        <taxon>Chitinophagaceae</taxon>
        <taxon>Paraflavitalea</taxon>
    </lineage>
</organism>
<dbReference type="InterPro" id="IPR025877">
    <property type="entry name" value="MobA-like_NTP_Trfase"/>
</dbReference>
<dbReference type="RefSeq" id="WP_119048326.1">
    <property type="nucleotide sequence ID" value="NZ_CP032157.1"/>
</dbReference>
<dbReference type="InterPro" id="IPR029044">
    <property type="entry name" value="Nucleotide-diphossugar_trans"/>
</dbReference>
<dbReference type="PANTHER" id="PTHR43777">
    <property type="entry name" value="MOLYBDENUM COFACTOR CYTIDYLYLTRANSFERASE"/>
    <property type="match status" value="1"/>
</dbReference>
<accession>A0A3B7MDS5</accession>
<dbReference type="Pfam" id="PF12804">
    <property type="entry name" value="NTP_transf_3"/>
    <property type="match status" value="1"/>
</dbReference>
<dbReference type="Proteomes" id="UP000263900">
    <property type="component" value="Chromosome"/>
</dbReference>
<dbReference type="EMBL" id="CP032157">
    <property type="protein sequence ID" value="AXY72488.1"/>
    <property type="molecule type" value="Genomic_DNA"/>
</dbReference>
<dbReference type="OrthoDB" id="9779263at2"/>
<gene>
    <name evidence="2" type="ORF">D3H65_00180</name>
</gene>
<evidence type="ECO:0000313" key="3">
    <source>
        <dbReference type="Proteomes" id="UP000263900"/>
    </source>
</evidence>
<dbReference type="GO" id="GO:0016779">
    <property type="term" value="F:nucleotidyltransferase activity"/>
    <property type="evidence" value="ECO:0007669"/>
    <property type="project" value="UniProtKB-ARBA"/>
</dbReference>
<dbReference type="PANTHER" id="PTHR43777:SF1">
    <property type="entry name" value="MOLYBDENUM COFACTOR CYTIDYLYLTRANSFERASE"/>
    <property type="match status" value="1"/>
</dbReference>
<keyword evidence="3" id="KW-1185">Reference proteome</keyword>
<keyword evidence="2" id="KW-0808">Transferase</keyword>
<evidence type="ECO:0000313" key="2">
    <source>
        <dbReference type="EMBL" id="AXY72488.1"/>
    </source>
</evidence>
<reference evidence="2 3" key="1">
    <citation type="submission" date="2018-09" db="EMBL/GenBank/DDBJ databases">
        <title>Genome sequencing of strain 6GH32-13.</title>
        <authorList>
            <person name="Weon H.-Y."/>
            <person name="Heo J."/>
            <person name="Kwon S.-W."/>
        </authorList>
    </citation>
    <scope>NUCLEOTIDE SEQUENCE [LARGE SCALE GENOMIC DNA]</scope>
    <source>
        <strain evidence="2 3">5GH32-13</strain>
    </source>
</reference>
<dbReference type="SUPFAM" id="SSF53448">
    <property type="entry name" value="Nucleotide-diphospho-sugar transferases"/>
    <property type="match status" value="1"/>
</dbReference>